<accession>I3Y0M9</accession>
<dbReference type="OrthoDB" id="1122256at2"/>
<dbReference type="PATRIC" id="fig|760154.4.peg.2485"/>
<organism evidence="1 2">
    <name type="scientific">Sulfurospirillum barnesii (strain ATCC 700032 / DSM 10660 / SES-3)</name>
    <dbReference type="NCBI Taxonomy" id="760154"/>
    <lineage>
        <taxon>Bacteria</taxon>
        <taxon>Pseudomonadati</taxon>
        <taxon>Campylobacterota</taxon>
        <taxon>Epsilonproteobacteria</taxon>
        <taxon>Campylobacterales</taxon>
        <taxon>Sulfurospirillaceae</taxon>
        <taxon>Sulfurospirillum</taxon>
    </lineage>
</organism>
<evidence type="ECO:0000313" key="1">
    <source>
        <dbReference type="EMBL" id="AFL69753.1"/>
    </source>
</evidence>
<keyword evidence="2" id="KW-1185">Reference proteome</keyword>
<gene>
    <name evidence="1" type="ordered locus">Sulba_2486</name>
</gene>
<name>I3Y0M9_SULBS</name>
<evidence type="ECO:0000313" key="2">
    <source>
        <dbReference type="Proteomes" id="UP000006176"/>
    </source>
</evidence>
<protein>
    <submittedName>
        <fullName evidence="1">Uncharacterized protein</fullName>
    </submittedName>
</protein>
<dbReference type="EMBL" id="CP003333">
    <property type="protein sequence ID" value="AFL69753.1"/>
    <property type="molecule type" value="Genomic_DNA"/>
</dbReference>
<dbReference type="STRING" id="760154.Sulba_2486"/>
<dbReference type="Proteomes" id="UP000006176">
    <property type="component" value="Chromosome"/>
</dbReference>
<dbReference type="RefSeq" id="WP_014770616.1">
    <property type="nucleotide sequence ID" value="NC_018002.1"/>
</dbReference>
<dbReference type="HOGENOM" id="CLU_2248720_0_0_7"/>
<sequence length="104" mass="11842">MTIDNEDFKTLFEVAFDITDVGVLKCFECGERLEEKEDLSGVTCKNAHEIGYLEYIAKYANMLKDFFDNAEMSMDFSKKVITPSSVLYCGNNVLFANKTILRSL</sequence>
<dbReference type="AlphaFoldDB" id="I3Y0M9"/>
<reference evidence="1 2" key="1">
    <citation type="submission" date="2012-06" db="EMBL/GenBank/DDBJ databases">
        <title>Complete sequence of Sulfurospirillum barnesii SES-3.</title>
        <authorList>
            <consortium name="US DOE Joint Genome Institute"/>
            <person name="Lucas S."/>
            <person name="Han J."/>
            <person name="Lapidus A."/>
            <person name="Cheng J.-F."/>
            <person name="Goodwin L."/>
            <person name="Pitluck S."/>
            <person name="Peters L."/>
            <person name="Ovchinnikova G."/>
            <person name="Lu M."/>
            <person name="Detter J.C."/>
            <person name="Han C."/>
            <person name="Tapia R."/>
            <person name="Land M."/>
            <person name="Hauser L."/>
            <person name="Kyrpides N."/>
            <person name="Ivanova N."/>
            <person name="Pagani I."/>
            <person name="Stolz J."/>
            <person name="Arkin A."/>
            <person name="Dehal P."/>
            <person name="Oremland R."/>
            <person name="Saltikov C."/>
            <person name="Basu P."/>
            <person name="Hollibaugh J."/>
            <person name="Newman D."/>
            <person name="Stolyar S."/>
            <person name="Hazen T."/>
            <person name="Woyke T."/>
        </authorList>
    </citation>
    <scope>NUCLEOTIDE SEQUENCE [LARGE SCALE GENOMIC DNA]</scope>
    <source>
        <strain evidence="2">ATCC 700032 / DSM 10660 / SES-3</strain>
    </source>
</reference>
<proteinExistence type="predicted"/>
<dbReference type="KEGG" id="sba:Sulba_2486"/>